<sequence>MKTTLLCAGLLLTALAVWFWVTPSGWEAREVDKVIQDHYMEEDGRIRSYGTPDSDEYLSESAGLYLQWKHERGDRSGQAEVEEMIRRVFLVETEESAFLHWRIEGEEKIPVNAWIDDRRIADYTADEALRSALRQTAREHQLADGLPLDFYDWEQEAASARVVLSYGPFPGEEEAMRQVYEDAAIDPFFPERFLPESGEYEREEEVHLVDQMLAGAESEALGVSADPLWNWTVQMWEEEDKLPGRAIRATGAPASEVESASVYGTAAVWAAARGEQDLARSWQERAEALVRAPGSYEDVHFFDLIWSQLAKKALE</sequence>
<dbReference type="Gene3D" id="1.50.10.10">
    <property type="match status" value="1"/>
</dbReference>
<dbReference type="Proteomes" id="UP000243650">
    <property type="component" value="Unassembled WGS sequence"/>
</dbReference>
<organism evidence="1 2">
    <name type="scientific">Alkalicoccus urumqiensis</name>
    <name type="common">Bacillus urumqiensis</name>
    <dbReference type="NCBI Taxonomy" id="1548213"/>
    <lineage>
        <taxon>Bacteria</taxon>
        <taxon>Bacillati</taxon>
        <taxon>Bacillota</taxon>
        <taxon>Bacilli</taxon>
        <taxon>Bacillales</taxon>
        <taxon>Bacillaceae</taxon>
        <taxon>Alkalicoccus</taxon>
    </lineage>
</organism>
<evidence type="ECO:0000313" key="2">
    <source>
        <dbReference type="Proteomes" id="UP000243650"/>
    </source>
</evidence>
<protein>
    <submittedName>
        <fullName evidence="1">Uncharacterized protein</fullName>
    </submittedName>
</protein>
<proteinExistence type="predicted"/>
<dbReference type="GO" id="GO:0005975">
    <property type="term" value="P:carbohydrate metabolic process"/>
    <property type="evidence" value="ECO:0007669"/>
    <property type="project" value="InterPro"/>
</dbReference>
<accession>A0A2P6MIF7</accession>
<reference evidence="1 2" key="1">
    <citation type="submission" date="2018-03" db="EMBL/GenBank/DDBJ databases">
        <title>Bacillus urumqiensis sp. nov., a moderately haloalkaliphilic bacterium isolated from a salt lake.</title>
        <authorList>
            <person name="Zhao B."/>
            <person name="Liao Z."/>
        </authorList>
    </citation>
    <scope>NUCLEOTIDE SEQUENCE [LARGE SCALE GENOMIC DNA]</scope>
    <source>
        <strain evidence="1 2">BZ-SZ-XJ18</strain>
    </source>
</reference>
<keyword evidence="2" id="KW-1185">Reference proteome</keyword>
<dbReference type="AlphaFoldDB" id="A0A2P6MIF7"/>
<name>A0A2P6MIF7_ALKUR</name>
<gene>
    <name evidence="1" type="ORF">C6I21_07245</name>
</gene>
<dbReference type="InterPro" id="IPR008928">
    <property type="entry name" value="6-hairpin_glycosidase_sf"/>
</dbReference>
<dbReference type="EMBL" id="PVNS01000005">
    <property type="protein sequence ID" value="PRO66085.1"/>
    <property type="molecule type" value="Genomic_DNA"/>
</dbReference>
<evidence type="ECO:0000313" key="1">
    <source>
        <dbReference type="EMBL" id="PRO66085.1"/>
    </source>
</evidence>
<dbReference type="InterPro" id="IPR012341">
    <property type="entry name" value="6hp_glycosidase-like_sf"/>
</dbReference>
<comment type="caution">
    <text evidence="1">The sequence shown here is derived from an EMBL/GenBank/DDBJ whole genome shotgun (WGS) entry which is preliminary data.</text>
</comment>
<dbReference type="SUPFAM" id="SSF48208">
    <property type="entry name" value="Six-hairpin glycosidases"/>
    <property type="match status" value="1"/>
</dbReference>